<sequence length="366" mass="41049">MASNSPRLFKVAGINIQLHWTFILLLLFALIYSVFIGILLFVVLVLLFLCVFLHELSHSITAKHNKIPVQKIILYPLGGGSVIDMDNISPQMELKISLAGPVSSFLMAFVFGMLVIFIPGGIVKYIVQLLFVLNLLLAVSNILPWFPLDGGRVLRSYLQKKNSFLKATIKTVKVSNFITVAFILFTIVFVGMESYSLIYKEIVIFFEVFIAIFLYGGAQAELQSAYIKEYTSDISAFKLMDKNYIYADKETPVGELYYKIMKKHTTTVISKDGSNYYVLSRLPLSSSYKTTDSILSTPISRFSVQIPAIASDSKLYTAMEKMQTYETNIVAVTKKGSLAGFISRQHLESFIALHMSKSKSSYAQKA</sequence>
<keyword evidence="11 14" id="KW-0482">Metalloprotease</keyword>
<evidence type="ECO:0000256" key="1">
    <source>
        <dbReference type="ARBA" id="ARBA00004651"/>
    </source>
</evidence>
<dbReference type="InterPro" id="IPR046342">
    <property type="entry name" value="CBS_dom_sf"/>
</dbReference>
<feature type="transmembrane region" description="Helical" evidence="14">
    <location>
        <begin position="125"/>
        <end position="146"/>
    </location>
</feature>
<keyword evidence="7" id="KW-0677">Repeat</keyword>
<keyword evidence="8 14" id="KW-0378">Hydrolase</keyword>
<dbReference type="GO" id="GO:0046872">
    <property type="term" value="F:metal ion binding"/>
    <property type="evidence" value="ECO:0007669"/>
    <property type="project" value="UniProtKB-UniRule"/>
</dbReference>
<keyword evidence="12" id="KW-0129">CBS domain</keyword>
<keyword evidence="6 14" id="KW-0479">Metal-binding</keyword>
<evidence type="ECO:0000313" key="18">
    <source>
        <dbReference type="EMBL" id="EET89618.1"/>
    </source>
</evidence>
<evidence type="ECO:0000256" key="12">
    <source>
        <dbReference type="ARBA" id="ARBA00023122"/>
    </source>
</evidence>
<reference evidence="18 19" key="2">
    <citation type="journal article" date="2010" name="Proc. Natl. Acad. Sci. U.S.A.">
        <title>Enigmatic, ultrasmall, uncultivated Archaea.</title>
        <authorList>
            <person name="Baker B.J."/>
            <person name="Comolli L.R."/>
            <person name="Dick G.J."/>
            <person name="Hauser L.J."/>
            <person name="Hyatt D."/>
            <person name="Dill B.D."/>
            <person name="Land M.L."/>
            <person name="Verberkmoes N.C."/>
            <person name="Hettich R.L."/>
            <person name="Banfield J.F."/>
        </authorList>
    </citation>
    <scope>NUCLEOTIDE SEQUENCE [LARGE SCALE GENOMIC DNA]</scope>
    <source>
        <strain evidence="18">ARMAN-2</strain>
    </source>
</reference>
<evidence type="ECO:0000256" key="3">
    <source>
        <dbReference type="ARBA" id="ARBA00022475"/>
    </source>
</evidence>
<dbReference type="GO" id="GO:0008237">
    <property type="term" value="F:metallopeptidase activity"/>
    <property type="evidence" value="ECO:0007669"/>
    <property type="project" value="UniProtKB-UniRule"/>
</dbReference>
<evidence type="ECO:0000256" key="11">
    <source>
        <dbReference type="ARBA" id="ARBA00023049"/>
    </source>
</evidence>
<dbReference type="GO" id="GO:0006508">
    <property type="term" value="P:proteolysis"/>
    <property type="evidence" value="ECO:0007669"/>
    <property type="project" value="UniProtKB-KW"/>
</dbReference>
<evidence type="ECO:0000256" key="10">
    <source>
        <dbReference type="ARBA" id="ARBA00022989"/>
    </source>
</evidence>
<evidence type="ECO:0000256" key="5">
    <source>
        <dbReference type="ARBA" id="ARBA00022692"/>
    </source>
</evidence>
<feature type="binding site" evidence="16">
    <location>
        <position position="149"/>
    </location>
    <ligand>
        <name>Zn(2+)</name>
        <dbReference type="ChEBI" id="CHEBI:29105"/>
        <note>catalytic</note>
    </ligand>
</feature>
<comment type="subcellular location">
    <subcellularLocation>
        <location evidence="1 14">Cell membrane</location>
        <topology evidence="1 14">Multi-pass membrane protein</topology>
    </subcellularLocation>
</comment>
<reference evidence="18 19" key="1">
    <citation type="journal article" date="2009" name="Genome Biol.">
        <title>Community-wide analysis of microbial genome sequence signatures.</title>
        <authorList>
            <person name="Dick G.J."/>
            <person name="Andersson A.F."/>
            <person name="Baker B.J."/>
            <person name="Simmons S.L."/>
            <person name="Thomas B.C."/>
            <person name="Yelton A.P."/>
            <person name="Banfield J.F."/>
        </authorList>
    </citation>
    <scope>NUCLEOTIDE SEQUENCE [LARGE SCALE GENOMIC DNA]</scope>
    <source>
        <strain evidence="18">ARMAN-2</strain>
    </source>
</reference>
<feature type="transmembrane region" description="Helical" evidence="14">
    <location>
        <begin position="98"/>
        <end position="119"/>
    </location>
</feature>
<feature type="transmembrane region" description="Helical" evidence="14">
    <location>
        <begin position="197"/>
        <end position="218"/>
    </location>
</feature>
<keyword evidence="4 14" id="KW-0645">Protease</keyword>
<evidence type="ECO:0000259" key="17">
    <source>
        <dbReference type="Pfam" id="PF02163"/>
    </source>
</evidence>
<feature type="transmembrane region" description="Helical" evidence="14">
    <location>
        <begin position="167"/>
        <end position="191"/>
    </location>
</feature>
<keyword evidence="19" id="KW-1185">Reference proteome</keyword>
<organism evidence="18 19">
    <name type="scientific">Candidatus Micrarchaeum acidiphilum ARMAN-2</name>
    <dbReference type="NCBI Taxonomy" id="425595"/>
    <lineage>
        <taxon>Archaea</taxon>
        <taxon>Candidatus Micrarchaeota</taxon>
        <taxon>Candidatus Micrarchaeia</taxon>
        <taxon>Candidatus Micrarchaeales</taxon>
        <taxon>Candidatus Micrarchaeaceae</taxon>
        <taxon>Candidatus Micrarchaeum</taxon>
    </lineage>
</organism>
<evidence type="ECO:0000256" key="16">
    <source>
        <dbReference type="PIRSR" id="PIRSR006404-2"/>
    </source>
</evidence>
<keyword evidence="13 14" id="KW-0472">Membrane</keyword>
<dbReference type="Gene3D" id="3.10.580.10">
    <property type="entry name" value="CBS-domain"/>
    <property type="match status" value="1"/>
</dbReference>
<keyword evidence="5 14" id="KW-0812">Transmembrane</keyword>
<feature type="active site" evidence="15">
    <location>
        <position position="55"/>
    </location>
</feature>
<evidence type="ECO:0000256" key="7">
    <source>
        <dbReference type="ARBA" id="ARBA00022737"/>
    </source>
</evidence>
<dbReference type="AlphaFoldDB" id="C7DI44"/>
<evidence type="ECO:0000256" key="15">
    <source>
        <dbReference type="PIRSR" id="PIRSR006404-1"/>
    </source>
</evidence>
<evidence type="ECO:0000256" key="9">
    <source>
        <dbReference type="ARBA" id="ARBA00022833"/>
    </source>
</evidence>
<evidence type="ECO:0000256" key="4">
    <source>
        <dbReference type="ARBA" id="ARBA00022670"/>
    </source>
</evidence>
<keyword evidence="3 14" id="KW-1003">Cell membrane</keyword>
<evidence type="ECO:0000256" key="2">
    <source>
        <dbReference type="ARBA" id="ARBA00007931"/>
    </source>
</evidence>
<feature type="binding site" evidence="16">
    <location>
        <position position="54"/>
    </location>
    <ligand>
        <name>Zn(2+)</name>
        <dbReference type="ChEBI" id="CHEBI:29105"/>
        <note>catalytic</note>
    </ligand>
</feature>
<evidence type="ECO:0000256" key="6">
    <source>
        <dbReference type="ARBA" id="ARBA00022723"/>
    </source>
</evidence>
<evidence type="ECO:0000313" key="19">
    <source>
        <dbReference type="Proteomes" id="UP000332487"/>
    </source>
</evidence>
<dbReference type="SUPFAM" id="SSF54631">
    <property type="entry name" value="CBS-domain pair"/>
    <property type="match status" value="1"/>
</dbReference>
<keyword evidence="10 14" id="KW-1133">Transmembrane helix</keyword>
<dbReference type="PANTHER" id="PTHR39188">
    <property type="entry name" value="MEMBRANE-ASSOCIATED ZINC METALLOPROTEASE M50B"/>
    <property type="match status" value="1"/>
</dbReference>
<comment type="cofactor">
    <cofactor evidence="14 16">
        <name>Zn(2+)</name>
        <dbReference type="ChEBI" id="CHEBI:29105"/>
    </cofactor>
    <text evidence="14 16">Binds 1 zinc ion per subunit.</text>
</comment>
<keyword evidence="9 14" id="KW-0862">Zinc</keyword>
<dbReference type="EMBL" id="GG697241">
    <property type="protein sequence ID" value="EET89618.1"/>
    <property type="molecule type" value="Genomic_DNA"/>
</dbReference>
<evidence type="ECO:0000256" key="13">
    <source>
        <dbReference type="ARBA" id="ARBA00023136"/>
    </source>
</evidence>
<dbReference type="InterPro" id="IPR008915">
    <property type="entry name" value="Peptidase_M50"/>
</dbReference>
<comment type="similarity">
    <text evidence="2 14">Belongs to the peptidase M50B family.</text>
</comment>
<dbReference type="PIRSF" id="PIRSF006404">
    <property type="entry name" value="UCP006404_Pept_M50_CBS"/>
    <property type="match status" value="1"/>
</dbReference>
<dbReference type="Proteomes" id="UP000332487">
    <property type="component" value="Unassembled WGS sequence"/>
</dbReference>
<feature type="binding site" evidence="16">
    <location>
        <position position="58"/>
    </location>
    <ligand>
        <name>Zn(2+)</name>
        <dbReference type="ChEBI" id="CHEBI:29105"/>
        <note>catalytic</note>
    </ligand>
</feature>
<feature type="domain" description="Peptidase M50" evidence="17">
    <location>
        <begin position="44"/>
        <end position="120"/>
    </location>
</feature>
<feature type="domain" description="Peptidase M50" evidence="17">
    <location>
        <begin position="123"/>
        <end position="184"/>
    </location>
</feature>
<dbReference type="GO" id="GO:0005886">
    <property type="term" value="C:plasma membrane"/>
    <property type="evidence" value="ECO:0007669"/>
    <property type="project" value="UniProtKB-SubCell"/>
</dbReference>
<proteinExistence type="inferred from homology"/>
<dbReference type="InterPro" id="IPR016483">
    <property type="entry name" value="UCP006404_Pept_M50_CBS"/>
</dbReference>
<gene>
    <name evidence="18" type="ORF">UNLARM2_0736</name>
</gene>
<accession>C7DI44</accession>
<protein>
    <recommendedName>
        <fullName evidence="14">Zinc metalloprotease</fullName>
    </recommendedName>
</protein>
<feature type="transmembrane region" description="Helical" evidence="14">
    <location>
        <begin position="20"/>
        <end position="53"/>
    </location>
</feature>
<name>C7DI44_MICA2</name>
<dbReference type="PANTHER" id="PTHR39188:SF3">
    <property type="entry name" value="STAGE IV SPORULATION PROTEIN FB"/>
    <property type="match status" value="1"/>
</dbReference>
<dbReference type="Pfam" id="PF02163">
    <property type="entry name" value="Peptidase_M50"/>
    <property type="match status" value="2"/>
</dbReference>
<evidence type="ECO:0000256" key="14">
    <source>
        <dbReference type="PIRNR" id="PIRNR006404"/>
    </source>
</evidence>
<evidence type="ECO:0000256" key="8">
    <source>
        <dbReference type="ARBA" id="ARBA00022801"/>
    </source>
</evidence>